<name>A0A5N6UW88_ASPTM</name>
<dbReference type="EMBL" id="ML738623">
    <property type="protein sequence ID" value="KAE8162927.1"/>
    <property type="molecule type" value="Genomic_DNA"/>
</dbReference>
<sequence>MSTHFAMAFFIMDEVLSDEWAKIERKIGARPQLTGDALAMRQQYRELAEQMNASAPVTPGVSVVDEHVTEHLTVRVYKPLHRKEALPVGLYFHGGGFCCGDLDSEDPFCRILVERQRCIIVSVGYRLAPEHKAPAQTEDAMTAWNWSVQNASFLGGDPSRYFTIGQSAGGNLALATAHLLIDQGRRSEIHGVVALVPLAIHPQNVPFHHQDNHRSYQECADGPVNTANAMATFLESVEAREDDPSVFVLLSQHLHQFPPTYIAVCEVDPLRDDGILVGRALQEAGVPVKLDHYRGLPHVFWAFGCPSPSGDFIGDVMTGVDFVLKS</sequence>
<evidence type="ECO:0000256" key="1">
    <source>
        <dbReference type="ARBA" id="ARBA00022801"/>
    </source>
</evidence>
<dbReference type="InterPro" id="IPR029058">
    <property type="entry name" value="AB_hydrolase_fold"/>
</dbReference>
<dbReference type="PANTHER" id="PTHR48081:SF8">
    <property type="entry name" value="ALPHA_BETA HYDROLASE FOLD-3 DOMAIN-CONTAINING PROTEIN-RELATED"/>
    <property type="match status" value="1"/>
</dbReference>
<dbReference type="Gene3D" id="3.40.50.1820">
    <property type="entry name" value="alpha/beta hydrolase"/>
    <property type="match status" value="1"/>
</dbReference>
<dbReference type="Proteomes" id="UP000326950">
    <property type="component" value="Unassembled WGS sequence"/>
</dbReference>
<dbReference type="GO" id="GO:0016787">
    <property type="term" value="F:hydrolase activity"/>
    <property type="evidence" value="ECO:0007669"/>
    <property type="project" value="UniProtKB-KW"/>
</dbReference>
<organism evidence="3 4">
    <name type="scientific">Aspergillus tamarii</name>
    <dbReference type="NCBI Taxonomy" id="41984"/>
    <lineage>
        <taxon>Eukaryota</taxon>
        <taxon>Fungi</taxon>
        <taxon>Dikarya</taxon>
        <taxon>Ascomycota</taxon>
        <taxon>Pezizomycotina</taxon>
        <taxon>Eurotiomycetes</taxon>
        <taxon>Eurotiomycetidae</taxon>
        <taxon>Eurotiales</taxon>
        <taxon>Aspergillaceae</taxon>
        <taxon>Aspergillus</taxon>
        <taxon>Aspergillus subgen. Circumdati</taxon>
    </lineage>
</organism>
<dbReference type="InterPro" id="IPR050300">
    <property type="entry name" value="GDXG_lipolytic_enzyme"/>
</dbReference>
<dbReference type="PANTHER" id="PTHR48081">
    <property type="entry name" value="AB HYDROLASE SUPERFAMILY PROTEIN C4A8.06C"/>
    <property type="match status" value="1"/>
</dbReference>
<reference evidence="3 4" key="1">
    <citation type="submission" date="2019-04" db="EMBL/GenBank/DDBJ databases">
        <title>Friends and foes A comparative genomics study of 23 Aspergillus species from section Flavi.</title>
        <authorList>
            <consortium name="DOE Joint Genome Institute"/>
            <person name="Kjaerbolling I."/>
            <person name="Vesth T."/>
            <person name="Frisvad J.C."/>
            <person name="Nybo J.L."/>
            <person name="Theobald S."/>
            <person name="Kildgaard S."/>
            <person name="Isbrandt T."/>
            <person name="Kuo A."/>
            <person name="Sato A."/>
            <person name="Lyhne E.K."/>
            <person name="Kogle M.E."/>
            <person name="Wiebenga A."/>
            <person name="Kun R.S."/>
            <person name="Lubbers R.J."/>
            <person name="Makela M.R."/>
            <person name="Barry K."/>
            <person name="Chovatia M."/>
            <person name="Clum A."/>
            <person name="Daum C."/>
            <person name="Haridas S."/>
            <person name="He G."/>
            <person name="LaButti K."/>
            <person name="Lipzen A."/>
            <person name="Mondo S."/>
            <person name="Riley R."/>
            <person name="Salamov A."/>
            <person name="Simmons B.A."/>
            <person name="Magnuson J.K."/>
            <person name="Henrissat B."/>
            <person name="Mortensen U.H."/>
            <person name="Larsen T.O."/>
            <person name="Devries R.P."/>
            <person name="Grigoriev I.V."/>
            <person name="Machida M."/>
            <person name="Baker S.E."/>
            <person name="Andersen M.R."/>
        </authorList>
    </citation>
    <scope>NUCLEOTIDE SEQUENCE [LARGE SCALE GENOMIC DNA]</scope>
    <source>
        <strain evidence="3 4">CBS 117626</strain>
    </source>
</reference>
<accession>A0A5N6UW88</accession>
<protein>
    <submittedName>
        <fullName evidence="3">Lipase/esteras-like protein</fullName>
    </submittedName>
</protein>
<evidence type="ECO:0000259" key="2">
    <source>
        <dbReference type="Pfam" id="PF07859"/>
    </source>
</evidence>
<keyword evidence="4" id="KW-1185">Reference proteome</keyword>
<dbReference type="InterPro" id="IPR013094">
    <property type="entry name" value="AB_hydrolase_3"/>
</dbReference>
<proteinExistence type="predicted"/>
<keyword evidence="1" id="KW-0378">Hydrolase</keyword>
<dbReference type="AlphaFoldDB" id="A0A5N6UW88"/>
<dbReference type="OrthoDB" id="408631at2759"/>
<evidence type="ECO:0000313" key="3">
    <source>
        <dbReference type="EMBL" id="KAE8162927.1"/>
    </source>
</evidence>
<dbReference type="Pfam" id="PF07859">
    <property type="entry name" value="Abhydrolase_3"/>
    <property type="match status" value="1"/>
</dbReference>
<gene>
    <name evidence="3" type="ORF">BDV40DRAFT_151385</name>
</gene>
<evidence type="ECO:0000313" key="4">
    <source>
        <dbReference type="Proteomes" id="UP000326950"/>
    </source>
</evidence>
<dbReference type="SUPFAM" id="SSF53474">
    <property type="entry name" value="alpha/beta-Hydrolases"/>
    <property type="match status" value="1"/>
</dbReference>
<feature type="domain" description="Alpha/beta hydrolase fold-3" evidence="2">
    <location>
        <begin position="90"/>
        <end position="301"/>
    </location>
</feature>